<dbReference type="EMBL" id="JABELV010000123">
    <property type="protein sequence ID" value="KAG7530259.1"/>
    <property type="molecule type" value="Genomic_DNA"/>
</dbReference>
<evidence type="ECO:0000313" key="1">
    <source>
        <dbReference type="EMBL" id="KAG7530259.1"/>
    </source>
</evidence>
<comment type="caution">
    <text evidence="1">The sequence shown here is derived from an EMBL/GenBank/DDBJ whole genome shotgun (WGS) entry which is preliminary data.</text>
</comment>
<proteinExistence type="predicted"/>
<accession>A0A8K0JI02</accession>
<keyword evidence="2" id="KW-1185">Reference proteome</keyword>
<name>A0A8K0JI02_9TREE</name>
<dbReference type="Proteomes" id="UP000812966">
    <property type="component" value="Unassembled WGS sequence"/>
</dbReference>
<dbReference type="GO" id="GO:0008962">
    <property type="term" value="F:phosphatidylglycerophosphatase activity"/>
    <property type="evidence" value="ECO:0007669"/>
    <property type="project" value="InterPro"/>
</dbReference>
<dbReference type="InterPro" id="IPR027706">
    <property type="entry name" value="PGP_Pase"/>
</dbReference>
<sequence length="1115" mass="122839">MPALRLPNAAIYTQAIFSPGKLNPDLYAPSISHIDWKALKRRGFNAVVIDKDNCLTYPYKDPLHPSIENGWKDLKETFGPGRVLVVSNSAGTRKDFGGIAAESVSRKLGVPVLIHPQPKPGCAQDIISYFSGDLPLHSLTDRSRIKLLGLEVEREIKEAVRVDLRQRREEGETLLGRQAGTIRARDVKGKGKAREVDIDSMSESGDPASNDPLRILVVGDRLATDVLLSRRLSKHLASTSASTSQTKFPGSASPEDLPPTISIITTELFKRRDVRLLRWLEKTWSRIGYRPSAAERGTRAGWETFLLKRSLEVKDAEEGSTGLRVQDGPTSSTLVRLIALIRGIPGGIRRLRNWRPPTARQIVSHAQHALVRNVRSATPVVIRGLRSGLGAVGDRARGLVLARRNRTYSTSVNLYRFRAQRRGFGTMGGMRLNIKHDLLMEPYKAPKSVVTQLGTNRMYERFPDDVDYSQFSASLDRMPMKPPGSLGMDHLETLGDNEIVSVLDEVLKVRAENPHLEHWDMGLISIMLSIRSRGSYDKILRTISPSSMASLVASLLSIGAIHLGQLVMHDIAIRPRIADDVKIAVLRACTSGQAAIMGLDKSYLSRLVATVTDENLGLSTSDRTGETALVPHNGEDHLAGLQSILEGHLQEQGPAKTSSARIYKTLYTYTAEVVGLGLGDTVSARERERKAKWLVYRVIVSLLERDEVVPALKICKLLGQARWFDLSVFANRQTGGQYFAESTSLLIWCGVVRGCTDLLWIERAWGLASGAKKLGSKLAGTDNVALGVWSETINQLARTSLASRDSAQVEPLKALLLGPPLQQSGLVLSRSVLDSFYTALEESSIATVWSVYRRLRTQGYQPPRDTCLLRLYDYLARTSRTGRTQLSVETLVKDVQASSETLSPQYMPWFITYLSRSRSKESARRFYENAVQHGSEAMRTAVLQNPYVMYGLVRAFGGQRTVTNARSYDRGFAHSVIRAFIASSPPVTDLTPTTVGLLARSFVLVQAPSSAEKLFQHTFPAGTVATTAGTTVASKATASEASRDAFIAVLVKGYAEALPAFVQYVMRYGISLTRTQMNILTTSVGTSKSGLPKKEIKQLAQTWRTYRDEIASGSS</sequence>
<evidence type="ECO:0000313" key="2">
    <source>
        <dbReference type="Proteomes" id="UP000812966"/>
    </source>
</evidence>
<dbReference type="Pfam" id="PF09419">
    <property type="entry name" value="PGP_phosphatase"/>
    <property type="match status" value="1"/>
</dbReference>
<gene>
    <name evidence="1" type="ORF">FFLO_05144</name>
</gene>
<dbReference type="AlphaFoldDB" id="A0A8K0JI02"/>
<protein>
    <submittedName>
        <fullName evidence="1">Uncharacterized protein</fullName>
    </submittedName>
</protein>
<organism evidence="1 2">
    <name type="scientific">Filobasidium floriforme</name>
    <dbReference type="NCBI Taxonomy" id="5210"/>
    <lineage>
        <taxon>Eukaryota</taxon>
        <taxon>Fungi</taxon>
        <taxon>Dikarya</taxon>
        <taxon>Basidiomycota</taxon>
        <taxon>Agaricomycotina</taxon>
        <taxon>Tremellomycetes</taxon>
        <taxon>Filobasidiales</taxon>
        <taxon>Filobasidiaceae</taxon>
        <taxon>Filobasidium</taxon>
    </lineage>
</organism>
<reference evidence="1" key="1">
    <citation type="submission" date="2020-04" db="EMBL/GenBank/DDBJ databases">
        <title>Analysis of mating type loci in Filobasidium floriforme.</title>
        <authorList>
            <person name="Nowrousian M."/>
        </authorList>
    </citation>
    <scope>NUCLEOTIDE SEQUENCE</scope>
    <source>
        <strain evidence="1">CBS 6242</strain>
    </source>
</reference>